<evidence type="ECO:0000313" key="3">
    <source>
        <dbReference type="Proteomes" id="UP000516305"/>
    </source>
</evidence>
<name>A0A7H0VF37_9FLAO</name>
<dbReference type="Pfam" id="PF17293">
    <property type="entry name" value="Arm-DNA-bind_5"/>
    <property type="match status" value="1"/>
</dbReference>
<sequence>MQKITFSLRPRAEKRADGTSLVYIILRIDGRRKDYSTNQHIPLKNWDKEKQALADGKGLSRLEALEKMKVLELIREKCQQIINDTYLSGLALSHELFERKLNTNNELFELGRFMTDFIERNPDNGGLTDPAKVSYFLTFFVCQLAHEIEDQDDNFFSNEGVQTIMTLEHFLLQWKTVIS</sequence>
<gene>
    <name evidence="2" type="ORF">H4K34_00425</name>
</gene>
<dbReference type="EMBL" id="CP060139">
    <property type="protein sequence ID" value="QNR24335.1"/>
    <property type="molecule type" value="Genomic_DNA"/>
</dbReference>
<proteinExistence type="predicted"/>
<dbReference type="InterPro" id="IPR035386">
    <property type="entry name" value="Arm-DNA-bind_5"/>
</dbReference>
<dbReference type="AlphaFoldDB" id="A0A7H0VF37"/>
<feature type="domain" description="Arm DNA-binding" evidence="1">
    <location>
        <begin position="14"/>
        <end position="90"/>
    </location>
</feature>
<reference evidence="2 3" key="1">
    <citation type="submission" date="2020-08" db="EMBL/GenBank/DDBJ databases">
        <title>Croceimicrobium hydrocarbonivorans gen. nov., sp. nov., a novel marine bacterium isolated from a bacterial consortium that degrades polyethylene terephthalate.</title>
        <authorList>
            <person name="Liu R."/>
        </authorList>
    </citation>
    <scope>NUCLEOTIDE SEQUENCE [LARGE SCALE GENOMIC DNA]</scope>
    <source>
        <strain evidence="2 3">A20-9</strain>
    </source>
</reference>
<dbReference type="RefSeq" id="WP_210758862.1">
    <property type="nucleotide sequence ID" value="NZ_CP060139.1"/>
</dbReference>
<dbReference type="KEGG" id="chyd:H4K34_00425"/>
<evidence type="ECO:0000313" key="2">
    <source>
        <dbReference type="EMBL" id="QNR24335.1"/>
    </source>
</evidence>
<keyword evidence="3" id="KW-1185">Reference proteome</keyword>
<accession>A0A7H0VF37</accession>
<protein>
    <recommendedName>
        <fullName evidence="1">Arm DNA-binding domain-containing protein</fullName>
    </recommendedName>
</protein>
<dbReference type="Proteomes" id="UP000516305">
    <property type="component" value="Chromosome"/>
</dbReference>
<organism evidence="2 3">
    <name type="scientific">Croceimicrobium hydrocarbonivorans</name>
    <dbReference type="NCBI Taxonomy" id="2761580"/>
    <lineage>
        <taxon>Bacteria</taxon>
        <taxon>Pseudomonadati</taxon>
        <taxon>Bacteroidota</taxon>
        <taxon>Flavobacteriia</taxon>
        <taxon>Flavobacteriales</taxon>
        <taxon>Owenweeksiaceae</taxon>
        <taxon>Croceimicrobium</taxon>
    </lineage>
</organism>
<evidence type="ECO:0000259" key="1">
    <source>
        <dbReference type="Pfam" id="PF17293"/>
    </source>
</evidence>